<dbReference type="EMBL" id="BAUT01000112">
    <property type="protein sequence ID" value="GAE28480.1"/>
    <property type="molecule type" value="Genomic_DNA"/>
</dbReference>
<dbReference type="InterPro" id="IPR020205">
    <property type="entry name" value="Uncharacterised_YwnF_TM"/>
</dbReference>
<organism evidence="2 3">
    <name type="scientific">Halalkalibacter wakoensis JCM 9140</name>
    <dbReference type="NCBI Taxonomy" id="1236970"/>
    <lineage>
        <taxon>Bacteria</taxon>
        <taxon>Bacillati</taxon>
        <taxon>Bacillota</taxon>
        <taxon>Bacilli</taxon>
        <taxon>Bacillales</taxon>
        <taxon>Bacillaceae</taxon>
        <taxon>Halalkalibacter</taxon>
    </lineage>
</organism>
<keyword evidence="3" id="KW-1185">Reference proteome</keyword>
<reference evidence="2" key="1">
    <citation type="journal article" date="2014" name="Genome Announc.">
        <title>Draft Genome Sequences of Three Alkaliphilic Bacillus Strains, Bacillus wakoensis JCM 9140T, Bacillus akibai JCM 9157T, and Bacillus hemicellulosilyticus JCM 9152T.</title>
        <authorList>
            <person name="Yuki M."/>
            <person name="Oshima K."/>
            <person name="Suda W."/>
            <person name="Oshida Y."/>
            <person name="Kitamura K."/>
            <person name="Iida T."/>
            <person name="Hattori M."/>
            <person name="Ohkuma M."/>
        </authorList>
    </citation>
    <scope>NUCLEOTIDE SEQUENCE [LARGE SCALE GENOMIC DNA]</scope>
    <source>
        <strain evidence="2">JCM 9140</strain>
    </source>
</reference>
<name>W4Q916_9BACI</name>
<gene>
    <name evidence="2" type="ORF">JCM9140_4722</name>
</gene>
<evidence type="ECO:0000313" key="3">
    <source>
        <dbReference type="Proteomes" id="UP000018890"/>
    </source>
</evidence>
<keyword evidence="1" id="KW-0472">Membrane</keyword>
<comment type="caution">
    <text evidence="2">The sequence shown here is derived from an EMBL/GenBank/DDBJ whole genome shotgun (WGS) entry which is preliminary data.</text>
</comment>
<accession>W4Q916</accession>
<dbReference type="OrthoDB" id="2451415at2"/>
<sequence>MKRKKAVRTDSLYVEKELETIQKRVAPFMKKSSIFSFVSIPLISFSFINLFILLFQVGITQELAVFTLLITIVGALGAALFKESIHYNKKALKVSMDYIVERISKSETMLEGAKENYLKKVHTQPIHVFTTFNEFLQHEERIKKM</sequence>
<dbReference type="RefSeq" id="WP_052002455.1">
    <property type="nucleotide sequence ID" value="NZ_BAUT01000112.1"/>
</dbReference>
<feature type="transmembrane region" description="Helical" evidence="1">
    <location>
        <begin position="34"/>
        <end position="57"/>
    </location>
</feature>
<keyword evidence="1" id="KW-0812">Transmembrane</keyword>
<feature type="transmembrane region" description="Helical" evidence="1">
    <location>
        <begin position="63"/>
        <end position="81"/>
    </location>
</feature>
<keyword evidence="1" id="KW-1133">Transmembrane helix</keyword>
<evidence type="ECO:0000256" key="1">
    <source>
        <dbReference type="SAM" id="Phobius"/>
    </source>
</evidence>
<evidence type="ECO:0000313" key="2">
    <source>
        <dbReference type="EMBL" id="GAE28480.1"/>
    </source>
</evidence>
<dbReference type="Pfam" id="PF17370">
    <property type="entry name" value="DUF5392"/>
    <property type="match status" value="1"/>
</dbReference>
<dbReference type="Proteomes" id="UP000018890">
    <property type="component" value="Unassembled WGS sequence"/>
</dbReference>
<proteinExistence type="predicted"/>
<dbReference type="AlphaFoldDB" id="W4Q916"/>
<protein>
    <submittedName>
        <fullName evidence="2">Uncharacterized protein</fullName>
    </submittedName>
</protein>
<dbReference type="STRING" id="1236970.JCM9140_4722"/>